<feature type="transmembrane region" description="Helical" evidence="8">
    <location>
        <begin position="300"/>
        <end position="322"/>
    </location>
</feature>
<evidence type="ECO:0000256" key="4">
    <source>
        <dbReference type="ARBA" id="ARBA00022679"/>
    </source>
</evidence>
<reference evidence="10" key="1">
    <citation type="submission" date="2016-11" db="EMBL/GenBank/DDBJ databases">
        <authorList>
            <person name="Varghese N."/>
            <person name="Submissions S."/>
        </authorList>
    </citation>
    <scope>NUCLEOTIDE SEQUENCE [LARGE SCALE GENOMIC DNA]</scope>
    <source>
        <strain evidence="10">DSM 27370</strain>
    </source>
</reference>
<dbReference type="GO" id="GO:0005886">
    <property type="term" value="C:plasma membrane"/>
    <property type="evidence" value="ECO:0007669"/>
    <property type="project" value="UniProtKB-SubCell"/>
</dbReference>
<comment type="subcellular location">
    <subcellularLocation>
        <location evidence="1">Cell membrane</location>
        <topology evidence="1">Multi-pass membrane protein</topology>
    </subcellularLocation>
</comment>
<feature type="transmembrane region" description="Helical" evidence="8">
    <location>
        <begin position="267"/>
        <end position="288"/>
    </location>
</feature>
<keyword evidence="7 8" id="KW-0472">Membrane</keyword>
<keyword evidence="2" id="KW-1003">Cell membrane</keyword>
<feature type="transmembrane region" description="Helical" evidence="8">
    <location>
        <begin position="200"/>
        <end position="221"/>
    </location>
</feature>
<feature type="transmembrane region" description="Helical" evidence="8">
    <location>
        <begin position="71"/>
        <end position="98"/>
    </location>
</feature>
<dbReference type="OrthoDB" id="139918at2"/>
<organism evidence="9 10">
    <name type="scientific">Dysgonomonas macrotermitis</name>
    <dbReference type="NCBI Taxonomy" id="1346286"/>
    <lineage>
        <taxon>Bacteria</taxon>
        <taxon>Pseudomonadati</taxon>
        <taxon>Bacteroidota</taxon>
        <taxon>Bacteroidia</taxon>
        <taxon>Bacteroidales</taxon>
        <taxon>Dysgonomonadaceae</taxon>
        <taxon>Dysgonomonas</taxon>
    </lineage>
</organism>
<keyword evidence="10" id="KW-1185">Reference proteome</keyword>
<evidence type="ECO:0000256" key="7">
    <source>
        <dbReference type="ARBA" id="ARBA00023136"/>
    </source>
</evidence>
<dbReference type="EMBL" id="FQUC01000018">
    <property type="protein sequence ID" value="SHG23768.1"/>
    <property type="molecule type" value="Genomic_DNA"/>
</dbReference>
<dbReference type="InterPro" id="IPR050297">
    <property type="entry name" value="LipidA_mod_glycosyltrf_83"/>
</dbReference>
<dbReference type="RefSeq" id="WP_062178580.1">
    <property type="nucleotide sequence ID" value="NZ_BBXL01000005.1"/>
</dbReference>
<keyword evidence="3 9" id="KW-0328">Glycosyltransferase</keyword>
<gene>
    <name evidence="9" type="ORF">SAMN05444362_11859</name>
</gene>
<proteinExistence type="predicted"/>
<dbReference type="GO" id="GO:0009103">
    <property type="term" value="P:lipopolysaccharide biosynthetic process"/>
    <property type="evidence" value="ECO:0007669"/>
    <property type="project" value="UniProtKB-ARBA"/>
</dbReference>
<evidence type="ECO:0000313" key="10">
    <source>
        <dbReference type="Proteomes" id="UP000184480"/>
    </source>
</evidence>
<evidence type="ECO:0000256" key="3">
    <source>
        <dbReference type="ARBA" id="ARBA00022676"/>
    </source>
</evidence>
<feature type="transmembrane region" description="Helical" evidence="8">
    <location>
        <begin position="12"/>
        <end position="36"/>
    </location>
</feature>
<dbReference type="PANTHER" id="PTHR33908:SF11">
    <property type="entry name" value="MEMBRANE PROTEIN"/>
    <property type="match status" value="1"/>
</dbReference>
<protein>
    <submittedName>
        <fullName evidence="9">Dolichyl-phosphate-mannose-protein mannosyltransferase</fullName>
    </submittedName>
</protein>
<evidence type="ECO:0000313" key="9">
    <source>
        <dbReference type="EMBL" id="SHG23768.1"/>
    </source>
</evidence>
<accession>A0A1M5I5Z4</accession>
<dbReference type="PROSITE" id="PS51257">
    <property type="entry name" value="PROKAR_LIPOPROTEIN"/>
    <property type="match status" value="1"/>
</dbReference>
<evidence type="ECO:0000256" key="6">
    <source>
        <dbReference type="ARBA" id="ARBA00022989"/>
    </source>
</evidence>
<dbReference type="PANTHER" id="PTHR33908">
    <property type="entry name" value="MANNOSYLTRANSFERASE YKCB-RELATED"/>
    <property type="match status" value="1"/>
</dbReference>
<evidence type="ECO:0000256" key="5">
    <source>
        <dbReference type="ARBA" id="ARBA00022692"/>
    </source>
</evidence>
<feature type="transmembrane region" description="Helical" evidence="8">
    <location>
        <begin position="134"/>
        <end position="152"/>
    </location>
</feature>
<name>A0A1M5I5Z4_9BACT</name>
<keyword evidence="4 9" id="KW-0808">Transferase</keyword>
<dbReference type="GO" id="GO:0016763">
    <property type="term" value="F:pentosyltransferase activity"/>
    <property type="evidence" value="ECO:0007669"/>
    <property type="project" value="TreeGrafter"/>
</dbReference>
<evidence type="ECO:0000256" key="1">
    <source>
        <dbReference type="ARBA" id="ARBA00004651"/>
    </source>
</evidence>
<feature type="transmembrane region" description="Helical" evidence="8">
    <location>
        <begin position="173"/>
        <end position="194"/>
    </location>
</feature>
<sequence>MSLLKDKNQNTVLLFSLLIIGSCYLLYHCFYTAFWYDEAYTINLVRHSFGHLWHVTANDVHPPLYYILLKLYTYIVGESVVALRVFSALPIIGCMVVGCTLIRKDFGDKTALLFLLTLILLPVTQYAASEIRMYSLAMFFVLCSSIYAYRSYHSFSKPDFAKLTLFSLAAAYTHYYALMGVFYIYFLFLVVLILRKKERILPFIGVGIIFVIGYLPWLINIPGQMEQVSDEYWINQTRLKDILIYIYYPFSVELDLVGTGAPLKSFAFEFSLLAILLLIIVYIVIKGLRNLTQDEKDQSVFGKLIFIVFVLSVSTAVAYSFLVKPVFVTRYMNPLMGLLVLSIAIHLSLLDYKLRLHSAIVIVFFGVLVFLSIDRFILQKKTNDLDQSVQNDIIRFAEERVDDNTVFLYSDTRSFAIAFGNILFPNHKHYERIRLTQKYYQQYLKNFNCIPIFDFKEVDPAYKKALIIKNVDKDDSFMAVPADSIELMQYYDIIDRANFKGHVVYQLQRKE</sequence>
<dbReference type="AlphaFoldDB" id="A0A1M5I5Z4"/>
<dbReference type="STRING" id="1346286.SAMN05444362_11859"/>
<feature type="transmembrane region" description="Helical" evidence="8">
    <location>
        <begin position="359"/>
        <end position="378"/>
    </location>
</feature>
<evidence type="ECO:0000256" key="2">
    <source>
        <dbReference type="ARBA" id="ARBA00022475"/>
    </source>
</evidence>
<feature type="transmembrane region" description="Helical" evidence="8">
    <location>
        <begin position="334"/>
        <end position="352"/>
    </location>
</feature>
<keyword evidence="5 8" id="KW-0812">Transmembrane</keyword>
<dbReference type="Proteomes" id="UP000184480">
    <property type="component" value="Unassembled WGS sequence"/>
</dbReference>
<keyword evidence="6 8" id="KW-1133">Transmembrane helix</keyword>
<evidence type="ECO:0000256" key="8">
    <source>
        <dbReference type="SAM" id="Phobius"/>
    </source>
</evidence>